<evidence type="ECO:0000313" key="3">
    <source>
        <dbReference type="Proteomes" id="UP000274843"/>
    </source>
</evidence>
<protein>
    <submittedName>
        <fullName evidence="2">Uncharacterized protein</fullName>
    </submittedName>
</protein>
<organism evidence="2 3">
    <name type="scientific">Amycolatopsis thermoflava</name>
    <dbReference type="NCBI Taxonomy" id="84480"/>
    <lineage>
        <taxon>Bacteria</taxon>
        <taxon>Bacillati</taxon>
        <taxon>Actinomycetota</taxon>
        <taxon>Actinomycetes</taxon>
        <taxon>Pseudonocardiales</taxon>
        <taxon>Pseudonocardiaceae</taxon>
        <taxon>Amycolatopsis</taxon>
        <taxon>Amycolatopsis methanolica group</taxon>
    </lineage>
</organism>
<sequence>MTCSARGSPFQAGVDSDQKSGLGSNGLTLDPVHGLAEFRRSDPDATDTTVHGRKALTRDLAARVEPLLSK</sequence>
<accession>A0A3N2GNF1</accession>
<dbReference type="Proteomes" id="UP000274843">
    <property type="component" value="Unassembled WGS sequence"/>
</dbReference>
<gene>
    <name evidence="2" type="ORF">EDD35_0032</name>
</gene>
<dbReference type="AlphaFoldDB" id="A0A3N2GNF1"/>
<feature type="region of interest" description="Disordered" evidence="1">
    <location>
        <begin position="1"/>
        <end position="29"/>
    </location>
</feature>
<evidence type="ECO:0000256" key="1">
    <source>
        <dbReference type="SAM" id="MobiDB-lite"/>
    </source>
</evidence>
<name>A0A3N2GNF1_9PSEU</name>
<proteinExistence type="predicted"/>
<keyword evidence="3" id="KW-1185">Reference proteome</keyword>
<dbReference type="EMBL" id="RKHY01000001">
    <property type="protein sequence ID" value="ROS37779.1"/>
    <property type="molecule type" value="Genomic_DNA"/>
</dbReference>
<evidence type="ECO:0000313" key="2">
    <source>
        <dbReference type="EMBL" id="ROS37779.1"/>
    </source>
</evidence>
<comment type="caution">
    <text evidence="2">The sequence shown here is derived from an EMBL/GenBank/DDBJ whole genome shotgun (WGS) entry which is preliminary data.</text>
</comment>
<reference evidence="2 3" key="1">
    <citation type="submission" date="2018-11" db="EMBL/GenBank/DDBJ databases">
        <title>Sequencing the genomes of 1000 actinobacteria strains.</title>
        <authorList>
            <person name="Klenk H.-P."/>
        </authorList>
    </citation>
    <scope>NUCLEOTIDE SEQUENCE [LARGE SCALE GENOMIC DNA]</scope>
    <source>
        <strain evidence="2 3">DSM 44348</strain>
    </source>
</reference>